<name>A0ABX0RB19_9GAMM</name>
<gene>
    <name evidence="1" type="ORF">F3J40_13285</name>
</gene>
<dbReference type="EMBL" id="VWXF01000005">
    <property type="protein sequence ID" value="NIF22567.1"/>
    <property type="molecule type" value="Genomic_DNA"/>
</dbReference>
<proteinExistence type="predicted"/>
<reference evidence="1 2" key="1">
    <citation type="journal article" date="2019" name="bioRxiv">
        <title>Bacteria contribute to plant secondary compound degradation in a generalist herbivore system.</title>
        <authorList>
            <person name="Francoeur C.B."/>
            <person name="Khadempour L."/>
            <person name="Moreira-Soto R.D."/>
            <person name="Gotting K."/>
            <person name="Book A.J."/>
            <person name="Pinto-Tomas A.A."/>
            <person name="Keefover-Ring K."/>
            <person name="Currie C.R."/>
        </authorList>
    </citation>
    <scope>NUCLEOTIDE SEQUENCE [LARGE SCALE GENOMIC DNA]</scope>
    <source>
        <strain evidence="1">Acro-835</strain>
    </source>
</reference>
<comment type="caution">
    <text evidence="1">The sequence shown here is derived from an EMBL/GenBank/DDBJ whole genome shotgun (WGS) entry which is preliminary data.</text>
</comment>
<dbReference type="Proteomes" id="UP001515683">
    <property type="component" value="Unassembled WGS sequence"/>
</dbReference>
<accession>A0ABX0RB19</accession>
<keyword evidence="2" id="KW-1185">Reference proteome</keyword>
<dbReference type="RefSeq" id="WP_167015341.1">
    <property type="nucleotide sequence ID" value="NZ_VWXF01000005.1"/>
</dbReference>
<evidence type="ECO:0000313" key="1">
    <source>
        <dbReference type="EMBL" id="NIF22567.1"/>
    </source>
</evidence>
<protein>
    <submittedName>
        <fullName evidence="1">Uncharacterized protein</fullName>
    </submittedName>
</protein>
<organism evidence="1 2">
    <name type="scientific">Candidatus Pantoea multigeneris</name>
    <dbReference type="NCBI Taxonomy" id="2608357"/>
    <lineage>
        <taxon>Bacteria</taxon>
        <taxon>Pseudomonadati</taxon>
        <taxon>Pseudomonadota</taxon>
        <taxon>Gammaproteobacteria</taxon>
        <taxon>Enterobacterales</taxon>
        <taxon>Erwiniaceae</taxon>
        <taxon>Pantoea</taxon>
    </lineage>
</organism>
<sequence length="212" mass="24847">MPAKISAAIYFGPEHIRACARLPETGLEEKIFAYEDAVIEEVFSWVQQYPVKRTHICLIENESVDLFADDLADTGFHVYQVNIHTLLNWLATAPPQTPDGTTERLMLRYLETQRPPQYESRTPQTDALLEMFDYLDMLDTALEQDDPTLLPEDVQERMERKSLDMEEVIDDYRQAQVQAIREHLMTFPELMTPEILEEFFPELIESFQHQRH</sequence>
<evidence type="ECO:0000313" key="2">
    <source>
        <dbReference type="Proteomes" id="UP001515683"/>
    </source>
</evidence>